<dbReference type="InterPro" id="IPR036388">
    <property type="entry name" value="WH-like_DNA-bd_sf"/>
</dbReference>
<feature type="domain" description="RNA polymerase sigma-70 region 2" evidence="5">
    <location>
        <begin position="23"/>
        <end position="87"/>
    </location>
</feature>
<dbReference type="InterPro" id="IPR013324">
    <property type="entry name" value="RNA_pol_sigma_r3/r4-like"/>
</dbReference>
<dbReference type="GO" id="GO:0006352">
    <property type="term" value="P:DNA-templated transcription initiation"/>
    <property type="evidence" value="ECO:0007669"/>
    <property type="project" value="InterPro"/>
</dbReference>
<evidence type="ECO:0000256" key="3">
    <source>
        <dbReference type="ARBA" id="ARBA00023082"/>
    </source>
</evidence>
<dbReference type="SUPFAM" id="SSF88946">
    <property type="entry name" value="Sigma2 domain of RNA polymerase sigma factors"/>
    <property type="match status" value="1"/>
</dbReference>
<accession>A0AA86GIC6</accession>
<evidence type="ECO:0000256" key="1">
    <source>
        <dbReference type="ARBA" id="ARBA00010641"/>
    </source>
</evidence>
<dbReference type="InterPro" id="IPR039425">
    <property type="entry name" value="RNA_pol_sigma-70-like"/>
</dbReference>
<dbReference type="AlphaFoldDB" id="A0AA86GIC6"/>
<name>A0AA86GIC6_9SPHN</name>
<sequence>MVRRQRRYEYSEEDRAALDRLDRDFRRSLLSWFGRRTRDRADLEDMVQEVFERLVKRGGASELERQNLSAYVFETASSVLTDHLRKKVTRHSDAHEPFDQNQHGGADFSPEHVLMDRQQLARATAVLLELPERTRVIFVLRRLEGMRLNDIAKRLGISVSAVEKHMQRAITHIMRRIDFE</sequence>
<organism evidence="7 8">
    <name type="scientific">Sphingopyxis granuli</name>
    <dbReference type="NCBI Taxonomy" id="267128"/>
    <lineage>
        <taxon>Bacteria</taxon>
        <taxon>Pseudomonadati</taxon>
        <taxon>Pseudomonadota</taxon>
        <taxon>Alphaproteobacteria</taxon>
        <taxon>Sphingomonadales</taxon>
        <taxon>Sphingomonadaceae</taxon>
        <taxon>Sphingopyxis</taxon>
    </lineage>
</organism>
<dbReference type="EMBL" id="CP012199">
    <property type="protein sequence ID" value="AMG73349.1"/>
    <property type="molecule type" value="Genomic_DNA"/>
</dbReference>
<gene>
    <name evidence="7" type="ORF">SGRAN_0955</name>
</gene>
<dbReference type="NCBIfam" id="TIGR02937">
    <property type="entry name" value="sigma70-ECF"/>
    <property type="match status" value="1"/>
</dbReference>
<evidence type="ECO:0000313" key="8">
    <source>
        <dbReference type="Proteomes" id="UP000058599"/>
    </source>
</evidence>
<proteinExistence type="inferred from homology"/>
<dbReference type="Pfam" id="PF08281">
    <property type="entry name" value="Sigma70_r4_2"/>
    <property type="match status" value="1"/>
</dbReference>
<protein>
    <submittedName>
        <fullName evidence="7">ECF subfamily RNA polymerase sigma-24 factor</fullName>
    </submittedName>
</protein>
<comment type="similarity">
    <text evidence="1">Belongs to the sigma-70 factor family. ECF subfamily.</text>
</comment>
<keyword evidence="2" id="KW-0805">Transcription regulation</keyword>
<keyword evidence="8" id="KW-1185">Reference proteome</keyword>
<dbReference type="Gene3D" id="1.10.1740.10">
    <property type="match status" value="1"/>
</dbReference>
<dbReference type="InterPro" id="IPR013249">
    <property type="entry name" value="RNA_pol_sigma70_r4_t2"/>
</dbReference>
<dbReference type="KEGG" id="sgi:SGRAN_0955"/>
<dbReference type="PANTHER" id="PTHR43133">
    <property type="entry name" value="RNA POLYMERASE ECF-TYPE SIGMA FACTO"/>
    <property type="match status" value="1"/>
</dbReference>
<evidence type="ECO:0000259" key="6">
    <source>
        <dbReference type="Pfam" id="PF08281"/>
    </source>
</evidence>
<dbReference type="SUPFAM" id="SSF88659">
    <property type="entry name" value="Sigma3 and sigma4 domains of RNA polymerase sigma factors"/>
    <property type="match status" value="1"/>
</dbReference>
<dbReference type="Pfam" id="PF04542">
    <property type="entry name" value="Sigma70_r2"/>
    <property type="match status" value="1"/>
</dbReference>
<feature type="domain" description="RNA polymerase sigma factor 70 region 4 type 2" evidence="6">
    <location>
        <begin position="124"/>
        <end position="172"/>
    </location>
</feature>
<dbReference type="InterPro" id="IPR013325">
    <property type="entry name" value="RNA_pol_sigma_r2"/>
</dbReference>
<dbReference type="PANTHER" id="PTHR43133:SF63">
    <property type="entry name" value="RNA POLYMERASE SIGMA FACTOR FECI-RELATED"/>
    <property type="match status" value="1"/>
</dbReference>
<evidence type="ECO:0000256" key="4">
    <source>
        <dbReference type="ARBA" id="ARBA00023163"/>
    </source>
</evidence>
<keyword evidence="4" id="KW-0804">Transcription</keyword>
<evidence type="ECO:0000259" key="5">
    <source>
        <dbReference type="Pfam" id="PF04542"/>
    </source>
</evidence>
<evidence type="ECO:0000313" key="7">
    <source>
        <dbReference type="EMBL" id="AMG73349.1"/>
    </source>
</evidence>
<dbReference type="RefSeq" id="WP_067181096.1">
    <property type="nucleotide sequence ID" value="NZ_CP012199.1"/>
</dbReference>
<dbReference type="Gene3D" id="1.10.10.10">
    <property type="entry name" value="Winged helix-like DNA-binding domain superfamily/Winged helix DNA-binding domain"/>
    <property type="match status" value="1"/>
</dbReference>
<dbReference type="InterPro" id="IPR007627">
    <property type="entry name" value="RNA_pol_sigma70_r2"/>
</dbReference>
<evidence type="ECO:0000256" key="2">
    <source>
        <dbReference type="ARBA" id="ARBA00023015"/>
    </source>
</evidence>
<keyword evidence="3" id="KW-0731">Sigma factor</keyword>
<reference evidence="7 8" key="1">
    <citation type="journal article" date="2016" name="BMC Genomics">
        <title>Genomic analysis of the nitrate-respiring Sphingopyxis granuli (formerly Sphingomonas macrogoltabida) strain TFA.</title>
        <authorList>
            <person name="Garcia-Romero I."/>
            <person name="Perez-Pulido A.J."/>
            <person name="Gonzalez-Flores Y.E."/>
            <person name="Reyes-Ramirez F."/>
            <person name="Santero E."/>
            <person name="Floriano B."/>
        </authorList>
    </citation>
    <scope>NUCLEOTIDE SEQUENCE [LARGE SCALE GENOMIC DNA]</scope>
    <source>
        <strain evidence="7 8">TFA</strain>
    </source>
</reference>
<dbReference type="GO" id="GO:0016987">
    <property type="term" value="F:sigma factor activity"/>
    <property type="evidence" value="ECO:0007669"/>
    <property type="project" value="UniProtKB-KW"/>
</dbReference>
<dbReference type="GO" id="GO:0003677">
    <property type="term" value="F:DNA binding"/>
    <property type="evidence" value="ECO:0007669"/>
    <property type="project" value="InterPro"/>
</dbReference>
<dbReference type="InterPro" id="IPR014284">
    <property type="entry name" value="RNA_pol_sigma-70_dom"/>
</dbReference>
<dbReference type="Proteomes" id="UP000058599">
    <property type="component" value="Chromosome"/>
</dbReference>